<evidence type="ECO:0000313" key="2">
    <source>
        <dbReference type="Proteomes" id="UP001367508"/>
    </source>
</evidence>
<comment type="caution">
    <text evidence="1">The sequence shown here is derived from an EMBL/GenBank/DDBJ whole genome shotgun (WGS) entry which is preliminary data.</text>
</comment>
<keyword evidence="2" id="KW-1185">Reference proteome</keyword>
<sequence>MKFSFCIYNDMHGKTSKLPKANQISLFRKGFQKYPLQKMVIHHQMRYHKLAIRLVLWQRKNQVSPLQGKTIFQHLLFGKISSNQHQKS</sequence>
<evidence type="ECO:0000313" key="1">
    <source>
        <dbReference type="EMBL" id="KAK7358677.1"/>
    </source>
</evidence>
<protein>
    <submittedName>
        <fullName evidence="1">Uncharacterized protein</fullName>
    </submittedName>
</protein>
<proteinExistence type="predicted"/>
<dbReference type="AlphaFoldDB" id="A0AAN9MQB8"/>
<gene>
    <name evidence="1" type="ORF">VNO77_00615</name>
</gene>
<name>A0AAN9MQB8_CANGL</name>
<organism evidence="1 2">
    <name type="scientific">Canavalia gladiata</name>
    <name type="common">Sword bean</name>
    <name type="synonym">Dolichos gladiatus</name>
    <dbReference type="NCBI Taxonomy" id="3824"/>
    <lineage>
        <taxon>Eukaryota</taxon>
        <taxon>Viridiplantae</taxon>
        <taxon>Streptophyta</taxon>
        <taxon>Embryophyta</taxon>
        <taxon>Tracheophyta</taxon>
        <taxon>Spermatophyta</taxon>
        <taxon>Magnoliopsida</taxon>
        <taxon>eudicotyledons</taxon>
        <taxon>Gunneridae</taxon>
        <taxon>Pentapetalae</taxon>
        <taxon>rosids</taxon>
        <taxon>fabids</taxon>
        <taxon>Fabales</taxon>
        <taxon>Fabaceae</taxon>
        <taxon>Papilionoideae</taxon>
        <taxon>50 kb inversion clade</taxon>
        <taxon>NPAAA clade</taxon>
        <taxon>indigoferoid/millettioid clade</taxon>
        <taxon>Phaseoleae</taxon>
        <taxon>Canavalia</taxon>
    </lineage>
</organism>
<dbReference type="EMBL" id="JAYMYQ010000001">
    <property type="protein sequence ID" value="KAK7358677.1"/>
    <property type="molecule type" value="Genomic_DNA"/>
</dbReference>
<dbReference type="Proteomes" id="UP001367508">
    <property type="component" value="Unassembled WGS sequence"/>
</dbReference>
<accession>A0AAN9MQB8</accession>
<reference evidence="1 2" key="1">
    <citation type="submission" date="2024-01" db="EMBL/GenBank/DDBJ databases">
        <title>The genomes of 5 underutilized Papilionoideae crops provide insights into root nodulation and disease resistanc.</title>
        <authorList>
            <person name="Jiang F."/>
        </authorList>
    </citation>
    <scope>NUCLEOTIDE SEQUENCE [LARGE SCALE GENOMIC DNA]</scope>
    <source>
        <strain evidence="1">LVBAO_FW01</strain>
        <tissue evidence="1">Leaves</tissue>
    </source>
</reference>